<protein>
    <submittedName>
        <fullName evidence="1">Uncharacterized protein</fullName>
    </submittedName>
</protein>
<dbReference type="Proteomes" id="UP000240009">
    <property type="component" value="Unassembled WGS sequence"/>
</dbReference>
<evidence type="ECO:0000313" key="1">
    <source>
        <dbReference type="EMBL" id="PQO39332.1"/>
    </source>
</evidence>
<dbReference type="EMBL" id="PUIA01000016">
    <property type="protein sequence ID" value="PQO39332.1"/>
    <property type="molecule type" value="Genomic_DNA"/>
</dbReference>
<proteinExistence type="predicted"/>
<evidence type="ECO:0000313" key="2">
    <source>
        <dbReference type="Proteomes" id="UP000240009"/>
    </source>
</evidence>
<gene>
    <name evidence="1" type="ORF">C5Y96_05620</name>
</gene>
<accession>A0A2S8G4F3</accession>
<reference evidence="1 2" key="1">
    <citation type="submission" date="2018-02" db="EMBL/GenBank/DDBJ databases">
        <title>Comparative genomes isolates from brazilian mangrove.</title>
        <authorList>
            <person name="Araujo J.E."/>
            <person name="Taketani R.G."/>
            <person name="Silva M.C.P."/>
            <person name="Loureco M.V."/>
            <person name="Andreote F.D."/>
        </authorList>
    </citation>
    <scope>NUCLEOTIDE SEQUENCE [LARGE SCALE GENOMIC DNA]</scope>
    <source>
        <strain evidence="1 2">HEX-2 MGV</strain>
    </source>
</reference>
<dbReference type="AlphaFoldDB" id="A0A2S8G4F3"/>
<name>A0A2S8G4F3_9BACT</name>
<comment type="caution">
    <text evidence="1">The sequence shown here is derived from an EMBL/GenBank/DDBJ whole genome shotgun (WGS) entry which is preliminary data.</text>
</comment>
<organism evidence="1 2">
    <name type="scientific">Blastopirellula marina</name>
    <dbReference type="NCBI Taxonomy" id="124"/>
    <lineage>
        <taxon>Bacteria</taxon>
        <taxon>Pseudomonadati</taxon>
        <taxon>Planctomycetota</taxon>
        <taxon>Planctomycetia</taxon>
        <taxon>Pirellulales</taxon>
        <taxon>Pirellulaceae</taxon>
        <taxon>Blastopirellula</taxon>
    </lineage>
</organism>
<sequence length="124" mass="14337">MHWQVDYCFVRESCGELRAVGVYCRPVGFRWWVPMDYVRWFSIFRHGFTTVEGAVPKCYSVSQPVETMPVMIDLSQAESLKLLPPGTRIRARRGIEVDRLDLIDVIVHLPDGGEIDYSDDEIPF</sequence>
<dbReference type="RefSeq" id="WP_105350721.1">
    <property type="nucleotide sequence ID" value="NZ_PUIA01000016.1"/>
</dbReference>